<feature type="region of interest" description="Disordered" evidence="1">
    <location>
        <begin position="50"/>
        <end position="86"/>
    </location>
</feature>
<evidence type="ECO:0000256" key="1">
    <source>
        <dbReference type="SAM" id="MobiDB-lite"/>
    </source>
</evidence>
<feature type="compositionally biased region" description="Gly residues" evidence="1">
    <location>
        <begin position="76"/>
        <end position="86"/>
    </location>
</feature>
<accession>A0A1G9VAQ4</accession>
<organism evidence="3 4">
    <name type="scientific">Methylobacterium phyllostachyos</name>
    <dbReference type="NCBI Taxonomy" id="582672"/>
    <lineage>
        <taxon>Bacteria</taxon>
        <taxon>Pseudomonadati</taxon>
        <taxon>Pseudomonadota</taxon>
        <taxon>Alphaproteobacteria</taxon>
        <taxon>Hyphomicrobiales</taxon>
        <taxon>Methylobacteriaceae</taxon>
        <taxon>Methylobacterium</taxon>
    </lineage>
</organism>
<protein>
    <submittedName>
        <fullName evidence="3">Uncharacterized protein</fullName>
    </submittedName>
</protein>
<feature type="chain" id="PRO_5011638448" evidence="2">
    <location>
        <begin position="21"/>
        <end position="86"/>
    </location>
</feature>
<dbReference type="EMBL" id="FNHS01000003">
    <property type="protein sequence ID" value="SDM69170.1"/>
    <property type="molecule type" value="Genomic_DNA"/>
</dbReference>
<gene>
    <name evidence="3" type="ORF">SAMN05216360_103125</name>
</gene>
<dbReference type="AlphaFoldDB" id="A0A1G9VAQ4"/>
<evidence type="ECO:0000256" key="2">
    <source>
        <dbReference type="SAM" id="SignalP"/>
    </source>
</evidence>
<dbReference type="Proteomes" id="UP000198704">
    <property type="component" value="Unassembled WGS sequence"/>
</dbReference>
<feature type="signal peptide" evidence="2">
    <location>
        <begin position="1"/>
        <end position="20"/>
    </location>
</feature>
<evidence type="ECO:0000313" key="4">
    <source>
        <dbReference type="Proteomes" id="UP000198704"/>
    </source>
</evidence>
<keyword evidence="2" id="KW-0732">Signal</keyword>
<reference evidence="4" key="1">
    <citation type="submission" date="2016-10" db="EMBL/GenBank/DDBJ databases">
        <authorList>
            <person name="Varghese N."/>
            <person name="Submissions S."/>
        </authorList>
    </citation>
    <scope>NUCLEOTIDE SEQUENCE [LARGE SCALE GENOMIC DNA]</scope>
    <source>
        <strain evidence="4">BL47</strain>
    </source>
</reference>
<dbReference type="STRING" id="582672.SAMN05216360_103125"/>
<dbReference type="OrthoDB" id="8003931at2"/>
<proteinExistence type="predicted"/>
<sequence>MKKTFLAAFVVTGLAGIGIAATTLPSAALPMNAAGVTAPANADLVQVRMHRRHRMRQGSASHGNAGMPSRGARGQQYGGTTGGPRR</sequence>
<name>A0A1G9VAQ4_9HYPH</name>
<evidence type="ECO:0000313" key="3">
    <source>
        <dbReference type="EMBL" id="SDM69170.1"/>
    </source>
</evidence>
<keyword evidence="4" id="KW-1185">Reference proteome</keyword>
<dbReference type="RefSeq" id="WP_091714111.1">
    <property type="nucleotide sequence ID" value="NZ_FNHS01000003.1"/>
</dbReference>